<comment type="caution">
    <text evidence="2">The sequence shown here is derived from an EMBL/GenBank/DDBJ whole genome shotgun (WGS) entry which is preliminary data.</text>
</comment>
<evidence type="ECO:0000256" key="1">
    <source>
        <dbReference type="SAM" id="MobiDB-lite"/>
    </source>
</evidence>
<evidence type="ECO:0000313" key="2">
    <source>
        <dbReference type="EMBL" id="RFS45461.1"/>
    </source>
</evidence>
<reference evidence="2 3" key="1">
    <citation type="submission" date="2018-08" db="EMBL/GenBank/DDBJ databases">
        <title>Verrucosispora craniellae sp. nov., isolated from a marine sponge in the South China Sea.</title>
        <authorList>
            <person name="Li L."/>
            <person name="Lin H.W."/>
        </authorList>
    </citation>
    <scope>NUCLEOTIDE SEQUENCE [LARGE SCALE GENOMIC DNA]</scope>
    <source>
        <strain evidence="2 3">LHW63014</strain>
    </source>
</reference>
<evidence type="ECO:0000313" key="3">
    <source>
        <dbReference type="Proteomes" id="UP000262621"/>
    </source>
</evidence>
<gene>
    <name evidence="2" type="ORF">D0Q02_16325</name>
</gene>
<feature type="compositionally biased region" description="Basic and acidic residues" evidence="1">
    <location>
        <begin position="51"/>
        <end position="67"/>
    </location>
</feature>
<proteinExistence type="predicted"/>
<dbReference type="Proteomes" id="UP000262621">
    <property type="component" value="Unassembled WGS sequence"/>
</dbReference>
<accession>A0A372FXD4</accession>
<feature type="region of interest" description="Disordered" evidence="1">
    <location>
        <begin position="1"/>
        <end position="84"/>
    </location>
</feature>
<dbReference type="EMBL" id="QVFU01000016">
    <property type="protein sequence ID" value="RFS45461.1"/>
    <property type="molecule type" value="Genomic_DNA"/>
</dbReference>
<dbReference type="AlphaFoldDB" id="A0A372FXD4"/>
<feature type="compositionally biased region" description="Basic and acidic residues" evidence="1">
    <location>
        <begin position="18"/>
        <end position="41"/>
    </location>
</feature>
<name>A0A372FXD4_9ACTN</name>
<sequence>MVGGTAHPGVPPTARSVEVQRPRAEERVVTEPEEEREKTAKTDQVLFSPDGDPHHDPAQAPQPDEHLPSLFSHDGETYMVDDEQ</sequence>
<keyword evidence="3" id="KW-1185">Reference proteome</keyword>
<protein>
    <submittedName>
        <fullName evidence="2">Uncharacterized protein</fullName>
    </submittedName>
</protein>
<organism evidence="2 3">
    <name type="scientific">Micromonospora craniellae</name>
    <dbReference type="NCBI Taxonomy" id="2294034"/>
    <lineage>
        <taxon>Bacteria</taxon>
        <taxon>Bacillati</taxon>
        <taxon>Actinomycetota</taxon>
        <taxon>Actinomycetes</taxon>
        <taxon>Micromonosporales</taxon>
        <taxon>Micromonosporaceae</taxon>
        <taxon>Micromonospora</taxon>
    </lineage>
</organism>